<evidence type="ECO:0000313" key="2">
    <source>
        <dbReference type="Proteomes" id="UP001317259"/>
    </source>
</evidence>
<accession>A0ABT0FQA4</accession>
<proteinExistence type="predicted"/>
<evidence type="ECO:0008006" key="3">
    <source>
        <dbReference type="Google" id="ProtNLM"/>
    </source>
</evidence>
<reference evidence="1 2" key="1">
    <citation type="submission" date="2022-04" db="EMBL/GenBank/DDBJ databases">
        <title>Genome draft of Actinomadura sp. ATCC 31491.</title>
        <authorList>
            <person name="Shi X."/>
            <person name="Du Y."/>
        </authorList>
    </citation>
    <scope>NUCLEOTIDE SEQUENCE [LARGE SCALE GENOMIC DNA]</scope>
    <source>
        <strain evidence="1 2">ATCC 31491</strain>
    </source>
</reference>
<gene>
    <name evidence="1" type="ORF">MF672_011985</name>
</gene>
<comment type="caution">
    <text evidence="1">The sequence shown here is derived from an EMBL/GenBank/DDBJ whole genome shotgun (WGS) entry which is preliminary data.</text>
</comment>
<organism evidence="1 2">
    <name type="scientific">Actinomadura luzonensis</name>
    <dbReference type="NCBI Taxonomy" id="2805427"/>
    <lineage>
        <taxon>Bacteria</taxon>
        <taxon>Bacillati</taxon>
        <taxon>Actinomycetota</taxon>
        <taxon>Actinomycetes</taxon>
        <taxon>Streptosporangiales</taxon>
        <taxon>Thermomonosporaceae</taxon>
        <taxon>Actinomadura</taxon>
    </lineage>
</organism>
<name>A0ABT0FQA4_9ACTN</name>
<protein>
    <recommendedName>
        <fullName evidence="3">GGDEF domain-containing protein</fullName>
    </recommendedName>
</protein>
<evidence type="ECO:0000313" key="1">
    <source>
        <dbReference type="EMBL" id="MCK2214504.1"/>
    </source>
</evidence>
<sequence>MEDDMTARWRARSLAAGWSLADDWWTPEADCLLKAMREARPRLGEREQGGGEHDLTADACRALGAARAGAGVGIAEAMTDLAALWTAARLGEPPFAVLRAFAAGWAERSFAPMGELGCEDPLTGLASAAYLRTRLAQLYRGSAAGTCLVVAEPDRRAPELAERLAAALNLATALRRAFPGDETLALLAPSRVAALTRADDLLAGKLARLRAAEILYGTRPQVRVRPLPKAYGQALALVRTLSLDA</sequence>
<dbReference type="EMBL" id="JAKRKC020000001">
    <property type="protein sequence ID" value="MCK2214504.1"/>
    <property type="molecule type" value="Genomic_DNA"/>
</dbReference>
<keyword evidence="2" id="KW-1185">Reference proteome</keyword>
<dbReference type="RefSeq" id="WP_242380085.1">
    <property type="nucleotide sequence ID" value="NZ_JAKRKC020000001.1"/>
</dbReference>
<dbReference type="Proteomes" id="UP001317259">
    <property type="component" value="Unassembled WGS sequence"/>
</dbReference>